<evidence type="ECO:0000313" key="3">
    <source>
        <dbReference type="Proteomes" id="UP000524404"/>
    </source>
</evidence>
<dbReference type="Proteomes" id="UP000524404">
    <property type="component" value="Unassembled WGS sequence"/>
</dbReference>
<keyword evidence="1" id="KW-0732">Signal</keyword>
<feature type="chain" id="PRO_5032941729" evidence="1">
    <location>
        <begin position="21"/>
        <end position="37"/>
    </location>
</feature>
<gene>
    <name evidence="2" type="ORF">HNP25_003427</name>
</gene>
<accession>A0A841EKR1</accession>
<keyword evidence="3" id="KW-1185">Reference proteome</keyword>
<protein>
    <submittedName>
        <fullName evidence="2">Uncharacterized protein</fullName>
    </submittedName>
</protein>
<feature type="signal peptide" evidence="1">
    <location>
        <begin position="1"/>
        <end position="20"/>
    </location>
</feature>
<evidence type="ECO:0000313" key="2">
    <source>
        <dbReference type="EMBL" id="MBB6004757.1"/>
    </source>
</evidence>
<sequence>MQKLLVLLLFCIVFVESAQAQIDKKPFKKPKACCNCC</sequence>
<dbReference type="EMBL" id="JACHKT010000029">
    <property type="protein sequence ID" value="MBB6004757.1"/>
    <property type="molecule type" value="Genomic_DNA"/>
</dbReference>
<proteinExistence type="predicted"/>
<dbReference type="AlphaFoldDB" id="A0A841EKR1"/>
<organism evidence="2 3">
    <name type="scientific">Arcicella rosea</name>
    <dbReference type="NCBI Taxonomy" id="502909"/>
    <lineage>
        <taxon>Bacteria</taxon>
        <taxon>Pseudomonadati</taxon>
        <taxon>Bacteroidota</taxon>
        <taxon>Cytophagia</taxon>
        <taxon>Cytophagales</taxon>
        <taxon>Flectobacillaceae</taxon>
        <taxon>Arcicella</taxon>
    </lineage>
</organism>
<name>A0A841EKR1_9BACT</name>
<comment type="caution">
    <text evidence="2">The sequence shown here is derived from an EMBL/GenBank/DDBJ whole genome shotgun (WGS) entry which is preliminary data.</text>
</comment>
<reference evidence="2 3" key="1">
    <citation type="submission" date="2020-08" db="EMBL/GenBank/DDBJ databases">
        <title>Functional genomics of gut bacteria from endangered species of beetles.</title>
        <authorList>
            <person name="Carlos-Shanley C."/>
        </authorList>
    </citation>
    <scope>NUCLEOTIDE SEQUENCE [LARGE SCALE GENOMIC DNA]</scope>
    <source>
        <strain evidence="2 3">S00070</strain>
    </source>
</reference>
<evidence type="ECO:0000256" key="1">
    <source>
        <dbReference type="SAM" id="SignalP"/>
    </source>
</evidence>